<evidence type="ECO:0000256" key="1">
    <source>
        <dbReference type="SAM" id="SignalP"/>
    </source>
</evidence>
<protein>
    <submittedName>
        <fullName evidence="2">Uncharacterized protein</fullName>
    </submittedName>
</protein>
<evidence type="ECO:0000313" key="3">
    <source>
        <dbReference type="Proteomes" id="UP001243989"/>
    </source>
</evidence>
<organism evidence="2 3">
    <name type="scientific">Colletotrichum phormii</name>
    <dbReference type="NCBI Taxonomy" id="359342"/>
    <lineage>
        <taxon>Eukaryota</taxon>
        <taxon>Fungi</taxon>
        <taxon>Dikarya</taxon>
        <taxon>Ascomycota</taxon>
        <taxon>Pezizomycotina</taxon>
        <taxon>Sordariomycetes</taxon>
        <taxon>Hypocreomycetidae</taxon>
        <taxon>Glomerellales</taxon>
        <taxon>Glomerellaceae</taxon>
        <taxon>Colletotrichum</taxon>
        <taxon>Colletotrichum acutatum species complex</taxon>
    </lineage>
</organism>
<dbReference type="GeneID" id="85478388"/>
<reference evidence="2" key="1">
    <citation type="submission" date="2021-06" db="EMBL/GenBank/DDBJ databases">
        <title>Comparative genomics, transcriptomics and evolutionary studies reveal genomic signatures of adaptation to plant cell wall in hemibiotrophic fungi.</title>
        <authorList>
            <consortium name="DOE Joint Genome Institute"/>
            <person name="Baroncelli R."/>
            <person name="Diaz J.F."/>
            <person name="Benocci T."/>
            <person name="Peng M."/>
            <person name="Battaglia E."/>
            <person name="Haridas S."/>
            <person name="Andreopoulos W."/>
            <person name="Labutti K."/>
            <person name="Pangilinan J."/>
            <person name="Floch G.L."/>
            <person name="Makela M.R."/>
            <person name="Henrissat B."/>
            <person name="Grigoriev I.V."/>
            <person name="Crouch J.A."/>
            <person name="De Vries R.P."/>
            <person name="Sukno S.A."/>
            <person name="Thon M.R."/>
        </authorList>
    </citation>
    <scope>NUCLEOTIDE SEQUENCE</scope>
    <source>
        <strain evidence="2">CBS 102054</strain>
    </source>
</reference>
<accession>A0AAI9ZUZ9</accession>
<keyword evidence="3" id="KW-1185">Reference proteome</keyword>
<feature type="signal peptide" evidence="1">
    <location>
        <begin position="1"/>
        <end position="17"/>
    </location>
</feature>
<proteinExistence type="predicted"/>
<dbReference type="EMBL" id="JAHMHQ010000006">
    <property type="protein sequence ID" value="KAK1638656.1"/>
    <property type="molecule type" value="Genomic_DNA"/>
</dbReference>
<dbReference type="RefSeq" id="XP_060447263.1">
    <property type="nucleotide sequence ID" value="XM_060593526.1"/>
</dbReference>
<keyword evidence="1" id="KW-0732">Signal</keyword>
<name>A0AAI9ZUZ9_9PEZI</name>
<comment type="caution">
    <text evidence="2">The sequence shown here is derived from an EMBL/GenBank/DDBJ whole genome shotgun (WGS) entry which is preliminary data.</text>
</comment>
<evidence type="ECO:0000313" key="2">
    <source>
        <dbReference type="EMBL" id="KAK1638656.1"/>
    </source>
</evidence>
<dbReference type="Proteomes" id="UP001243989">
    <property type="component" value="Unassembled WGS sequence"/>
</dbReference>
<sequence length="144" mass="14072">MARSTFALLAVAGLASAGSLMAPRQDNETKAAVDITALNKNVSATSGSGAVSAAGTLAPFGGIGVGGGLQSGSEAFGLGGGFTITKDTMNIGLGIGINPINFNSSVSYEASTNGTVSLVFTSTSAIKCEETTVDGVKGVKCTST</sequence>
<gene>
    <name evidence="2" type="ORF">BDP81DRAFT_459341</name>
</gene>
<dbReference type="AlphaFoldDB" id="A0AAI9ZUZ9"/>
<feature type="chain" id="PRO_5042516803" evidence="1">
    <location>
        <begin position="18"/>
        <end position="144"/>
    </location>
</feature>